<dbReference type="Pfam" id="PF09286">
    <property type="entry name" value="Pro-kuma_activ"/>
    <property type="match status" value="1"/>
</dbReference>
<keyword evidence="14" id="KW-0325">Glycoprotein</keyword>
<dbReference type="InterPro" id="IPR023828">
    <property type="entry name" value="Peptidase_S8_Ser-AS"/>
</dbReference>
<keyword evidence="12" id="KW-0843">Virulence</keyword>
<dbReference type="Pfam" id="PF00082">
    <property type="entry name" value="Peptidase_S8"/>
    <property type="match status" value="1"/>
</dbReference>
<feature type="active site" description="Charge relay system" evidence="15">
    <location>
        <position position="547"/>
    </location>
</feature>
<dbReference type="InterPro" id="IPR036852">
    <property type="entry name" value="Peptidase_S8/S53_dom_sf"/>
</dbReference>
<comment type="subcellular location">
    <subcellularLocation>
        <location evidence="3">Secreted</location>
        <location evidence="3">Extracellular space</location>
    </subcellularLocation>
</comment>
<dbReference type="PANTHER" id="PTHR14218:SF39">
    <property type="entry name" value="PEPTIDASE S53 DOMAIN-CONTAINING PROTEIN"/>
    <property type="match status" value="1"/>
</dbReference>
<evidence type="ECO:0000256" key="11">
    <source>
        <dbReference type="ARBA" id="ARBA00022837"/>
    </source>
</evidence>
<feature type="binding site" evidence="15">
    <location>
        <position position="590"/>
    </location>
    <ligand>
        <name>Ca(2+)</name>
        <dbReference type="ChEBI" id="CHEBI:29108"/>
    </ligand>
</feature>
<keyword evidence="9 15" id="KW-0378">Hydrolase</keyword>
<feature type="binding site" evidence="15">
    <location>
        <position position="610"/>
    </location>
    <ligand>
        <name>Ca(2+)</name>
        <dbReference type="ChEBI" id="CHEBI:29108"/>
    </ligand>
</feature>
<evidence type="ECO:0000256" key="1">
    <source>
        <dbReference type="ARBA" id="ARBA00001910"/>
    </source>
</evidence>
<dbReference type="SUPFAM" id="SSF54897">
    <property type="entry name" value="Protease propeptides/inhibitors"/>
    <property type="match status" value="1"/>
</dbReference>
<evidence type="ECO:0000256" key="5">
    <source>
        <dbReference type="ARBA" id="ARBA00022525"/>
    </source>
</evidence>
<dbReference type="GO" id="GO:0006508">
    <property type="term" value="P:proteolysis"/>
    <property type="evidence" value="ECO:0007669"/>
    <property type="project" value="UniProtKB-KW"/>
</dbReference>
<feature type="domain" description="Peptidase S53" evidence="16">
    <location>
        <begin position="248"/>
        <end position="630"/>
    </location>
</feature>
<dbReference type="OrthoDB" id="409122at2759"/>
<keyword evidence="7 15" id="KW-0479">Metal-binding</keyword>
<dbReference type="PROSITE" id="PS51695">
    <property type="entry name" value="SEDOLISIN"/>
    <property type="match status" value="1"/>
</dbReference>
<sequence>MIFSSSFPLSIAVLYAYSCRASSAITARSSYAVKEKHAPPPSWVKKGPASGSNAINLRIGLRQQNEGAVEKHLLQVSDPSHERYGQHLSASEIHSIITPLDKTLELVSDWLTSNNVFDFQHNTAKDWISVTLPIEKAEGLLQTKYYIFEHKHDGSTVARAPEWSLPVHLHEHIDVVQPTNSFFRPTPRAPIMHEVKESEKRAKHIVFDDAPEHDKSWWGREGKAYYTSKPVNAASKSSQIAALCNISFTTLDCIRTLYDTIDYVPQATDKNSIGICNYLNETSSRADTTLFFQTFRPEAIEAAADFEIVIIDNGENDQEPLSADEVTAGKNIEGNLDAQLVLGISYPTPMVAWNTGGSPPFIPDLATPTNTNEPYLVWLNYVLSQQNLPSVISTSYGDDEQTVPYSYAKRVCADFAQLGARGISVLFSSGDNGVGNDGQCFSNTDPAKGMFLPAFPTGCPWVTSVGGTEDFQPEVAVKRYGSGAGFSNYFGAPTYQTKTVNDYVQGLNGLYDGLYNKSGRAYPDVAAQGNRDAIAWNGIIRTIGGTSASCPAFSAVIALVNDALIADGKPVLGFLNPWIYGGAHKALTDVTSGSSFGCNVTGFPAKQGWDAVTGWGTPDFGLLVDAAFEKYGGSYPDLRKHH</sequence>
<evidence type="ECO:0000256" key="6">
    <source>
        <dbReference type="ARBA" id="ARBA00022670"/>
    </source>
</evidence>
<dbReference type="AlphaFoldDB" id="A0A9P4TVQ5"/>
<keyword evidence="18" id="KW-1185">Reference proteome</keyword>
<feature type="active site" description="Charge relay system" evidence="15">
    <location>
        <position position="333"/>
    </location>
</feature>
<keyword evidence="8" id="KW-0732">Signal</keyword>
<dbReference type="GO" id="GO:0046872">
    <property type="term" value="F:metal ion binding"/>
    <property type="evidence" value="ECO:0007669"/>
    <property type="project" value="UniProtKB-UniRule"/>
</dbReference>
<keyword evidence="10 15" id="KW-0720">Serine protease</keyword>
<evidence type="ECO:0000256" key="7">
    <source>
        <dbReference type="ARBA" id="ARBA00022723"/>
    </source>
</evidence>
<gene>
    <name evidence="17" type="ORF">EJ08DRAFT_652320</name>
</gene>
<dbReference type="SUPFAM" id="SSF52743">
    <property type="entry name" value="Subtilisin-like"/>
    <property type="match status" value="1"/>
</dbReference>
<dbReference type="InterPro" id="IPR030400">
    <property type="entry name" value="Sedolisin_dom"/>
</dbReference>
<dbReference type="PROSITE" id="PS00138">
    <property type="entry name" value="SUBTILASE_SER"/>
    <property type="match status" value="1"/>
</dbReference>
<evidence type="ECO:0000256" key="4">
    <source>
        <dbReference type="ARBA" id="ARBA00012462"/>
    </source>
</evidence>
<dbReference type="GO" id="GO:0004252">
    <property type="term" value="F:serine-type endopeptidase activity"/>
    <property type="evidence" value="ECO:0007669"/>
    <property type="project" value="UniProtKB-UniRule"/>
</dbReference>
<comment type="caution">
    <text evidence="17">The sequence shown here is derived from an EMBL/GenBank/DDBJ whole genome shotgun (WGS) entry which is preliminary data.</text>
</comment>
<organism evidence="17 18">
    <name type="scientific">Tothia fuscella</name>
    <dbReference type="NCBI Taxonomy" id="1048955"/>
    <lineage>
        <taxon>Eukaryota</taxon>
        <taxon>Fungi</taxon>
        <taxon>Dikarya</taxon>
        <taxon>Ascomycota</taxon>
        <taxon>Pezizomycotina</taxon>
        <taxon>Dothideomycetes</taxon>
        <taxon>Pleosporomycetidae</taxon>
        <taxon>Venturiales</taxon>
        <taxon>Cylindrosympodiaceae</taxon>
        <taxon>Tothia</taxon>
    </lineage>
</organism>
<protein>
    <recommendedName>
        <fullName evidence="4">tripeptidyl-peptidase II</fullName>
        <ecNumber evidence="4">3.4.14.10</ecNumber>
    </recommendedName>
</protein>
<dbReference type="EMBL" id="MU007073">
    <property type="protein sequence ID" value="KAF2424879.1"/>
    <property type="molecule type" value="Genomic_DNA"/>
</dbReference>
<evidence type="ECO:0000313" key="18">
    <source>
        <dbReference type="Proteomes" id="UP000800235"/>
    </source>
</evidence>
<dbReference type="Gene3D" id="3.40.50.200">
    <property type="entry name" value="Peptidase S8/S53 domain"/>
    <property type="match status" value="1"/>
</dbReference>
<dbReference type="FunFam" id="3.40.50.200:FF:000015">
    <property type="entry name" value="Tripeptidyl peptidase A"/>
    <property type="match status" value="1"/>
</dbReference>
<comment type="cofactor">
    <cofactor evidence="15">
        <name>Ca(2+)</name>
        <dbReference type="ChEBI" id="CHEBI:29108"/>
    </cofactor>
    <text evidence="15">Binds 1 Ca(2+) ion per subunit.</text>
</comment>
<evidence type="ECO:0000256" key="12">
    <source>
        <dbReference type="ARBA" id="ARBA00023026"/>
    </source>
</evidence>
<dbReference type="Proteomes" id="UP000800235">
    <property type="component" value="Unassembled WGS sequence"/>
</dbReference>
<proteinExistence type="predicted"/>
<feature type="active site" description="Charge relay system" evidence="15">
    <location>
        <position position="337"/>
    </location>
</feature>
<evidence type="ECO:0000256" key="10">
    <source>
        <dbReference type="ARBA" id="ARBA00022825"/>
    </source>
</evidence>
<keyword evidence="13" id="KW-0865">Zymogen</keyword>
<name>A0A9P4TVQ5_9PEZI</name>
<dbReference type="SMART" id="SM00944">
    <property type="entry name" value="Pro-kuma_activ"/>
    <property type="match status" value="1"/>
</dbReference>
<evidence type="ECO:0000256" key="3">
    <source>
        <dbReference type="ARBA" id="ARBA00004239"/>
    </source>
</evidence>
<dbReference type="CDD" id="cd11377">
    <property type="entry name" value="Pro-peptidase_S53"/>
    <property type="match status" value="1"/>
</dbReference>
<dbReference type="InterPro" id="IPR015366">
    <property type="entry name" value="S53_propep"/>
</dbReference>
<dbReference type="InterPro" id="IPR050819">
    <property type="entry name" value="Tripeptidyl-peptidase_I"/>
</dbReference>
<feature type="binding site" evidence="15">
    <location>
        <position position="589"/>
    </location>
    <ligand>
        <name>Ca(2+)</name>
        <dbReference type="ChEBI" id="CHEBI:29108"/>
    </ligand>
</feature>
<evidence type="ECO:0000256" key="13">
    <source>
        <dbReference type="ARBA" id="ARBA00023145"/>
    </source>
</evidence>
<keyword evidence="5" id="KW-0964">Secreted</keyword>
<accession>A0A9P4TVQ5</accession>
<evidence type="ECO:0000259" key="16">
    <source>
        <dbReference type="PROSITE" id="PS51695"/>
    </source>
</evidence>
<dbReference type="GO" id="GO:0008240">
    <property type="term" value="F:tripeptidyl-peptidase activity"/>
    <property type="evidence" value="ECO:0007669"/>
    <property type="project" value="UniProtKB-EC"/>
</dbReference>
<evidence type="ECO:0000256" key="8">
    <source>
        <dbReference type="ARBA" id="ARBA00022729"/>
    </source>
</evidence>
<dbReference type="InterPro" id="IPR000209">
    <property type="entry name" value="Peptidase_S8/S53_dom"/>
</dbReference>
<feature type="binding site" evidence="15">
    <location>
        <position position="608"/>
    </location>
    <ligand>
        <name>Ca(2+)</name>
        <dbReference type="ChEBI" id="CHEBI:29108"/>
    </ligand>
</feature>
<evidence type="ECO:0000256" key="15">
    <source>
        <dbReference type="PROSITE-ProRule" id="PRU01032"/>
    </source>
</evidence>
<dbReference type="GO" id="GO:0005576">
    <property type="term" value="C:extracellular region"/>
    <property type="evidence" value="ECO:0007669"/>
    <property type="project" value="UniProtKB-SubCell"/>
</dbReference>
<dbReference type="CDD" id="cd04056">
    <property type="entry name" value="Peptidases_S53"/>
    <property type="match status" value="1"/>
</dbReference>
<keyword evidence="6 15" id="KW-0645">Protease</keyword>
<dbReference type="PANTHER" id="PTHR14218">
    <property type="entry name" value="PROTEASE S8 TRIPEPTIDYL PEPTIDASE I CLN2"/>
    <property type="match status" value="1"/>
</dbReference>
<evidence type="ECO:0000256" key="14">
    <source>
        <dbReference type="ARBA" id="ARBA00023180"/>
    </source>
</evidence>
<comment type="catalytic activity">
    <reaction evidence="1">
        <text>Release of an N-terminal tripeptide from a polypeptide.</text>
        <dbReference type="EC" id="3.4.14.10"/>
    </reaction>
</comment>
<comment type="function">
    <text evidence="2">Secreted tripeptidyl-peptidase which degrades proteins at acidic pHs and is involved in virulence.</text>
</comment>
<keyword evidence="11 15" id="KW-0106">Calcium</keyword>
<evidence type="ECO:0000313" key="17">
    <source>
        <dbReference type="EMBL" id="KAF2424879.1"/>
    </source>
</evidence>
<dbReference type="EC" id="3.4.14.10" evidence="4"/>
<evidence type="ECO:0000256" key="2">
    <source>
        <dbReference type="ARBA" id="ARBA00002451"/>
    </source>
</evidence>
<reference evidence="17" key="1">
    <citation type="journal article" date="2020" name="Stud. Mycol.">
        <title>101 Dothideomycetes genomes: a test case for predicting lifestyles and emergence of pathogens.</title>
        <authorList>
            <person name="Haridas S."/>
            <person name="Albert R."/>
            <person name="Binder M."/>
            <person name="Bloem J."/>
            <person name="Labutti K."/>
            <person name="Salamov A."/>
            <person name="Andreopoulos B."/>
            <person name="Baker S."/>
            <person name="Barry K."/>
            <person name="Bills G."/>
            <person name="Bluhm B."/>
            <person name="Cannon C."/>
            <person name="Castanera R."/>
            <person name="Culley D."/>
            <person name="Daum C."/>
            <person name="Ezra D."/>
            <person name="Gonzalez J."/>
            <person name="Henrissat B."/>
            <person name="Kuo A."/>
            <person name="Liang C."/>
            <person name="Lipzen A."/>
            <person name="Lutzoni F."/>
            <person name="Magnuson J."/>
            <person name="Mondo S."/>
            <person name="Nolan M."/>
            <person name="Ohm R."/>
            <person name="Pangilinan J."/>
            <person name="Park H.-J."/>
            <person name="Ramirez L."/>
            <person name="Alfaro M."/>
            <person name="Sun H."/>
            <person name="Tritt A."/>
            <person name="Yoshinaga Y."/>
            <person name="Zwiers L.-H."/>
            <person name="Turgeon B."/>
            <person name="Goodwin S."/>
            <person name="Spatafora J."/>
            <person name="Crous P."/>
            <person name="Grigoriev I."/>
        </authorList>
    </citation>
    <scope>NUCLEOTIDE SEQUENCE</scope>
    <source>
        <strain evidence="17">CBS 130266</strain>
    </source>
</reference>
<evidence type="ECO:0000256" key="9">
    <source>
        <dbReference type="ARBA" id="ARBA00022801"/>
    </source>
</evidence>